<dbReference type="Proteomes" id="UP000241769">
    <property type="component" value="Unassembled WGS sequence"/>
</dbReference>
<protein>
    <submittedName>
        <fullName evidence="1">Uncharacterized protein</fullName>
    </submittedName>
</protein>
<dbReference type="AlphaFoldDB" id="A0A2P6P0U5"/>
<accession>A0A2P6P0U5</accession>
<dbReference type="InParanoid" id="A0A2P6P0U5"/>
<gene>
    <name evidence="1" type="ORF">PROFUN_00166</name>
</gene>
<comment type="caution">
    <text evidence="1">The sequence shown here is derived from an EMBL/GenBank/DDBJ whole genome shotgun (WGS) entry which is preliminary data.</text>
</comment>
<reference evidence="1 2" key="1">
    <citation type="journal article" date="2018" name="Genome Biol. Evol.">
        <title>Multiple Roots of Fruiting Body Formation in Amoebozoa.</title>
        <authorList>
            <person name="Hillmann F."/>
            <person name="Forbes G."/>
            <person name="Novohradska S."/>
            <person name="Ferling I."/>
            <person name="Riege K."/>
            <person name="Groth M."/>
            <person name="Westermann M."/>
            <person name="Marz M."/>
            <person name="Spaller T."/>
            <person name="Winckler T."/>
            <person name="Schaap P."/>
            <person name="Glockner G."/>
        </authorList>
    </citation>
    <scope>NUCLEOTIDE SEQUENCE [LARGE SCALE GENOMIC DNA]</scope>
    <source>
        <strain evidence="1 2">Jena</strain>
    </source>
</reference>
<evidence type="ECO:0000313" key="2">
    <source>
        <dbReference type="Proteomes" id="UP000241769"/>
    </source>
</evidence>
<dbReference type="EMBL" id="MDYQ01000001">
    <property type="protein sequence ID" value="PRP89824.1"/>
    <property type="molecule type" value="Genomic_DNA"/>
</dbReference>
<organism evidence="1 2">
    <name type="scientific">Planoprotostelium fungivorum</name>
    <dbReference type="NCBI Taxonomy" id="1890364"/>
    <lineage>
        <taxon>Eukaryota</taxon>
        <taxon>Amoebozoa</taxon>
        <taxon>Evosea</taxon>
        <taxon>Variosea</taxon>
        <taxon>Cavosteliida</taxon>
        <taxon>Cavosteliaceae</taxon>
        <taxon>Planoprotostelium</taxon>
    </lineage>
</organism>
<keyword evidence="2" id="KW-1185">Reference proteome</keyword>
<sequence>MRPNQRSPTPGSLAQWQCIRLQIGRLGVQVTQGHYFHQSSEGQ</sequence>
<evidence type="ECO:0000313" key="1">
    <source>
        <dbReference type="EMBL" id="PRP89824.1"/>
    </source>
</evidence>
<name>A0A2P6P0U5_9EUKA</name>
<proteinExistence type="predicted"/>